<gene>
    <name evidence="1" type="ORF">S01H1_08142</name>
</gene>
<sequence length="188" mass="21803">MGNIKQMSSITSQKAVQYSHVISKADLDAVGSSIRKVDTLPDEYNLELFCYNRYNSENSENSETSEVIRHCRGTVFHGSKNHVQTFPHTREYRTEDREQIENIFPDCAPKDLAVFVSHEGTLLRVFHHNGKWFFMTHRKFDAWKSKWASRQSFGAQLCDAIVAEYDRNDEFRKRCGDPDKVPESTVFS</sequence>
<comment type="caution">
    <text evidence="1">The sequence shown here is derived from an EMBL/GenBank/DDBJ whole genome shotgun (WGS) entry which is preliminary data.</text>
</comment>
<protein>
    <submittedName>
        <fullName evidence="1">Uncharacterized protein</fullName>
    </submittedName>
</protein>
<dbReference type="AlphaFoldDB" id="X0TDQ7"/>
<feature type="non-terminal residue" evidence="1">
    <location>
        <position position="188"/>
    </location>
</feature>
<dbReference type="EMBL" id="BARS01004177">
    <property type="protein sequence ID" value="GAF74190.1"/>
    <property type="molecule type" value="Genomic_DNA"/>
</dbReference>
<proteinExistence type="predicted"/>
<accession>X0TDQ7</accession>
<organism evidence="1">
    <name type="scientific">marine sediment metagenome</name>
    <dbReference type="NCBI Taxonomy" id="412755"/>
    <lineage>
        <taxon>unclassified sequences</taxon>
        <taxon>metagenomes</taxon>
        <taxon>ecological metagenomes</taxon>
    </lineage>
</organism>
<reference evidence="1" key="1">
    <citation type="journal article" date="2014" name="Front. Microbiol.">
        <title>High frequency of phylogenetically diverse reductive dehalogenase-homologous genes in deep subseafloor sedimentary metagenomes.</title>
        <authorList>
            <person name="Kawai M."/>
            <person name="Futagami T."/>
            <person name="Toyoda A."/>
            <person name="Takaki Y."/>
            <person name="Nishi S."/>
            <person name="Hori S."/>
            <person name="Arai W."/>
            <person name="Tsubouchi T."/>
            <person name="Morono Y."/>
            <person name="Uchiyama I."/>
            <person name="Ito T."/>
            <person name="Fujiyama A."/>
            <person name="Inagaki F."/>
            <person name="Takami H."/>
        </authorList>
    </citation>
    <scope>NUCLEOTIDE SEQUENCE</scope>
    <source>
        <strain evidence="1">Expedition CK06-06</strain>
    </source>
</reference>
<name>X0TDQ7_9ZZZZ</name>
<evidence type="ECO:0000313" key="1">
    <source>
        <dbReference type="EMBL" id="GAF74190.1"/>
    </source>
</evidence>